<dbReference type="EMBL" id="CM027683">
    <property type="protein sequence ID" value="KAG0531354.1"/>
    <property type="molecule type" value="Genomic_DNA"/>
</dbReference>
<accession>A0A921UH41</accession>
<reference evidence="2" key="2">
    <citation type="submission" date="2020-10" db="EMBL/GenBank/DDBJ databases">
        <authorList>
            <person name="Cooper E.A."/>
            <person name="Brenton Z.W."/>
            <person name="Flinn B.S."/>
            <person name="Jenkins J."/>
            <person name="Shu S."/>
            <person name="Flowers D."/>
            <person name="Luo F."/>
            <person name="Wang Y."/>
            <person name="Xia P."/>
            <person name="Barry K."/>
            <person name="Daum C."/>
            <person name="Lipzen A."/>
            <person name="Yoshinaga Y."/>
            <person name="Schmutz J."/>
            <person name="Saski C."/>
            <person name="Vermerris W."/>
            <person name="Kresovich S."/>
        </authorList>
    </citation>
    <scope>NUCLEOTIDE SEQUENCE</scope>
</reference>
<dbReference type="PANTHER" id="PTHR36483:SF1">
    <property type="entry name" value="OS02G0130700 PROTEIN"/>
    <property type="match status" value="1"/>
</dbReference>
<sequence length="222" mass="24287">MAWASGASGQAHATAEARAGERAHRTAGERGRARRRIRRALPVPSRARNHWFLPNEAGEHIFNSKIRKIKVLKEKKAYNNTMEGKTKRLSAAAAAAWCLLAVLLLSSQMQPAAAMSRFCRCYKKCYADCRKVSGPYPCNFGCLQDCFNNDDDQLMPRPARPKSAADCDRICLIRVCGVMSTASAAMAVVAGGDDAQTCLVDCRNSIGHSAPVLIEARQLMMN</sequence>
<proteinExistence type="predicted"/>
<name>A0A921UH41_SORBI</name>
<evidence type="ECO:0008006" key="4">
    <source>
        <dbReference type="Google" id="ProtNLM"/>
    </source>
</evidence>
<feature type="region of interest" description="Disordered" evidence="1">
    <location>
        <begin position="1"/>
        <end position="39"/>
    </location>
</feature>
<comment type="caution">
    <text evidence="2">The sequence shown here is derived from an EMBL/GenBank/DDBJ whole genome shotgun (WGS) entry which is preliminary data.</text>
</comment>
<evidence type="ECO:0000256" key="1">
    <source>
        <dbReference type="SAM" id="MobiDB-lite"/>
    </source>
</evidence>
<dbReference type="PANTHER" id="PTHR36483">
    <property type="entry name" value="OS02G0130700 PROTEIN"/>
    <property type="match status" value="1"/>
</dbReference>
<reference evidence="2" key="1">
    <citation type="journal article" date="2019" name="BMC Genomics">
        <title>A new reference genome for Sorghum bicolor reveals high levels of sequence similarity between sweet and grain genotypes: implications for the genetics of sugar metabolism.</title>
        <authorList>
            <person name="Cooper E.A."/>
            <person name="Brenton Z.W."/>
            <person name="Flinn B.S."/>
            <person name="Jenkins J."/>
            <person name="Shu S."/>
            <person name="Flowers D."/>
            <person name="Luo F."/>
            <person name="Wang Y."/>
            <person name="Xia P."/>
            <person name="Barry K."/>
            <person name="Daum C."/>
            <person name="Lipzen A."/>
            <person name="Yoshinaga Y."/>
            <person name="Schmutz J."/>
            <person name="Saski C."/>
            <person name="Vermerris W."/>
            <person name="Kresovich S."/>
        </authorList>
    </citation>
    <scope>NUCLEOTIDE SEQUENCE</scope>
</reference>
<gene>
    <name evidence="2" type="ORF">BDA96_04G016400</name>
</gene>
<dbReference type="OrthoDB" id="685537at2759"/>
<dbReference type="Proteomes" id="UP000807115">
    <property type="component" value="Chromosome 4"/>
</dbReference>
<evidence type="ECO:0000313" key="2">
    <source>
        <dbReference type="EMBL" id="KAG0531354.1"/>
    </source>
</evidence>
<feature type="compositionally biased region" description="Basic and acidic residues" evidence="1">
    <location>
        <begin position="18"/>
        <end position="31"/>
    </location>
</feature>
<evidence type="ECO:0000313" key="3">
    <source>
        <dbReference type="Proteomes" id="UP000807115"/>
    </source>
</evidence>
<organism evidence="2 3">
    <name type="scientific">Sorghum bicolor</name>
    <name type="common">Sorghum</name>
    <name type="synonym">Sorghum vulgare</name>
    <dbReference type="NCBI Taxonomy" id="4558"/>
    <lineage>
        <taxon>Eukaryota</taxon>
        <taxon>Viridiplantae</taxon>
        <taxon>Streptophyta</taxon>
        <taxon>Embryophyta</taxon>
        <taxon>Tracheophyta</taxon>
        <taxon>Spermatophyta</taxon>
        <taxon>Magnoliopsida</taxon>
        <taxon>Liliopsida</taxon>
        <taxon>Poales</taxon>
        <taxon>Poaceae</taxon>
        <taxon>PACMAD clade</taxon>
        <taxon>Panicoideae</taxon>
        <taxon>Andropogonodae</taxon>
        <taxon>Andropogoneae</taxon>
        <taxon>Sorghinae</taxon>
        <taxon>Sorghum</taxon>
    </lineage>
</organism>
<protein>
    <recommendedName>
        <fullName evidence="4">Acidic protein</fullName>
    </recommendedName>
</protein>
<dbReference type="AlphaFoldDB" id="A0A921UH41"/>